<dbReference type="GO" id="GO:0003723">
    <property type="term" value="F:RNA binding"/>
    <property type="evidence" value="ECO:0007669"/>
    <property type="project" value="UniProtKB-KW"/>
</dbReference>
<dbReference type="InterPro" id="IPR057596">
    <property type="entry name" value="RDRP_core"/>
</dbReference>
<dbReference type="Pfam" id="PF26253">
    <property type="entry name" value="RdRP_head"/>
    <property type="match status" value="1"/>
</dbReference>
<evidence type="ECO:0000256" key="4">
    <source>
        <dbReference type="ARBA" id="ARBA00022695"/>
    </source>
</evidence>
<dbReference type="EMBL" id="ML119708">
    <property type="protein sequence ID" value="RPA78730.1"/>
    <property type="molecule type" value="Genomic_DNA"/>
</dbReference>
<dbReference type="PANTHER" id="PTHR23079">
    <property type="entry name" value="RNA-DEPENDENT RNA POLYMERASE"/>
    <property type="match status" value="1"/>
</dbReference>
<dbReference type="GO" id="GO:0030422">
    <property type="term" value="P:siRNA processing"/>
    <property type="evidence" value="ECO:0007669"/>
    <property type="project" value="TreeGrafter"/>
</dbReference>
<dbReference type="InterPro" id="IPR007855">
    <property type="entry name" value="RDRP"/>
</dbReference>
<feature type="compositionally biased region" description="Polar residues" evidence="10">
    <location>
        <begin position="130"/>
        <end position="140"/>
    </location>
</feature>
<keyword evidence="15" id="KW-1185">Reference proteome</keyword>
<feature type="domain" description="RDRP core" evidence="11">
    <location>
        <begin position="574"/>
        <end position="1146"/>
    </location>
</feature>
<protein>
    <recommendedName>
        <fullName evidence="8">RNA-dependent RNA polymerase</fullName>
        <ecNumber evidence="8">2.7.7.48</ecNumber>
    </recommendedName>
</protein>
<dbReference type="STRING" id="1160509.A0A3N4I3R1"/>
<evidence type="ECO:0000256" key="7">
    <source>
        <dbReference type="ARBA" id="ARBA00048744"/>
    </source>
</evidence>
<proteinExistence type="inferred from homology"/>
<dbReference type="Pfam" id="PF26252">
    <property type="entry name" value="RdRP_helical"/>
    <property type="match status" value="1"/>
</dbReference>
<accession>A0A3N4I3R1</accession>
<evidence type="ECO:0000313" key="15">
    <source>
        <dbReference type="Proteomes" id="UP000275078"/>
    </source>
</evidence>
<dbReference type="InterPro" id="IPR058751">
    <property type="entry name" value="RDRP_helical"/>
</dbReference>
<dbReference type="Proteomes" id="UP000275078">
    <property type="component" value="Unassembled WGS sequence"/>
</dbReference>
<evidence type="ECO:0000313" key="14">
    <source>
        <dbReference type="EMBL" id="RPA78730.1"/>
    </source>
</evidence>
<dbReference type="GO" id="GO:0003968">
    <property type="term" value="F:RNA-directed RNA polymerase activity"/>
    <property type="evidence" value="ECO:0007669"/>
    <property type="project" value="UniProtKB-KW"/>
</dbReference>
<evidence type="ECO:0000259" key="12">
    <source>
        <dbReference type="Pfam" id="PF26252"/>
    </source>
</evidence>
<gene>
    <name evidence="14" type="ORF">BJ508DRAFT_363736</name>
</gene>
<evidence type="ECO:0000256" key="8">
    <source>
        <dbReference type="RuleBase" id="RU363098"/>
    </source>
</evidence>
<dbReference type="InterPro" id="IPR058752">
    <property type="entry name" value="RDRP_C_head"/>
</dbReference>
<keyword evidence="5 8" id="KW-0694">RNA-binding</keyword>
<dbReference type="Pfam" id="PF05183">
    <property type="entry name" value="RdRP"/>
    <property type="match status" value="1"/>
</dbReference>
<evidence type="ECO:0000256" key="2">
    <source>
        <dbReference type="ARBA" id="ARBA00022484"/>
    </source>
</evidence>
<comment type="similarity">
    <text evidence="1 8">Belongs to the RdRP family.</text>
</comment>
<feature type="domain" description="RDRP C-terminal head" evidence="13">
    <location>
        <begin position="1172"/>
        <end position="1332"/>
    </location>
</feature>
<dbReference type="PANTHER" id="PTHR23079:SF55">
    <property type="entry name" value="RNA-DIRECTED RNA POLYMERASE"/>
    <property type="match status" value="1"/>
</dbReference>
<evidence type="ECO:0000256" key="1">
    <source>
        <dbReference type="ARBA" id="ARBA00005762"/>
    </source>
</evidence>
<dbReference type="EC" id="2.7.7.48" evidence="8"/>
<dbReference type="GO" id="GO:0031380">
    <property type="term" value="C:nuclear RNA-directed RNA polymerase complex"/>
    <property type="evidence" value="ECO:0007669"/>
    <property type="project" value="TreeGrafter"/>
</dbReference>
<feature type="domain" description="RDRP helical" evidence="12">
    <location>
        <begin position="487"/>
        <end position="561"/>
    </location>
</feature>
<keyword evidence="3 8" id="KW-0808">Transferase</keyword>
<evidence type="ECO:0000259" key="11">
    <source>
        <dbReference type="Pfam" id="PF05183"/>
    </source>
</evidence>
<feature type="region of interest" description="Disordered" evidence="10">
    <location>
        <begin position="1"/>
        <end position="148"/>
    </location>
</feature>
<evidence type="ECO:0000256" key="5">
    <source>
        <dbReference type="ARBA" id="ARBA00022884"/>
    </source>
</evidence>
<feature type="coiled-coil region" evidence="9">
    <location>
        <begin position="1165"/>
        <end position="1192"/>
    </location>
</feature>
<reference evidence="14 15" key="1">
    <citation type="journal article" date="2018" name="Nat. Ecol. Evol.">
        <title>Pezizomycetes genomes reveal the molecular basis of ectomycorrhizal truffle lifestyle.</title>
        <authorList>
            <person name="Murat C."/>
            <person name="Payen T."/>
            <person name="Noel B."/>
            <person name="Kuo A."/>
            <person name="Morin E."/>
            <person name="Chen J."/>
            <person name="Kohler A."/>
            <person name="Krizsan K."/>
            <person name="Balestrini R."/>
            <person name="Da Silva C."/>
            <person name="Montanini B."/>
            <person name="Hainaut M."/>
            <person name="Levati E."/>
            <person name="Barry K.W."/>
            <person name="Belfiori B."/>
            <person name="Cichocki N."/>
            <person name="Clum A."/>
            <person name="Dockter R.B."/>
            <person name="Fauchery L."/>
            <person name="Guy J."/>
            <person name="Iotti M."/>
            <person name="Le Tacon F."/>
            <person name="Lindquist E.A."/>
            <person name="Lipzen A."/>
            <person name="Malagnac F."/>
            <person name="Mello A."/>
            <person name="Molinier V."/>
            <person name="Miyauchi S."/>
            <person name="Poulain J."/>
            <person name="Riccioni C."/>
            <person name="Rubini A."/>
            <person name="Sitrit Y."/>
            <person name="Splivallo R."/>
            <person name="Traeger S."/>
            <person name="Wang M."/>
            <person name="Zifcakova L."/>
            <person name="Wipf D."/>
            <person name="Zambonelli A."/>
            <person name="Paolocci F."/>
            <person name="Nowrousian M."/>
            <person name="Ottonello S."/>
            <person name="Baldrian P."/>
            <person name="Spatafora J.W."/>
            <person name="Henrissat B."/>
            <person name="Nagy L.G."/>
            <person name="Aury J.M."/>
            <person name="Wincker P."/>
            <person name="Grigoriev I.V."/>
            <person name="Bonfante P."/>
            <person name="Martin F.M."/>
        </authorList>
    </citation>
    <scope>NUCLEOTIDE SEQUENCE [LARGE SCALE GENOMIC DNA]</scope>
    <source>
        <strain evidence="14 15">RN42</strain>
    </source>
</reference>
<comment type="catalytic activity">
    <reaction evidence="7 8">
        <text>RNA(n) + a ribonucleoside 5'-triphosphate = RNA(n+1) + diphosphate</text>
        <dbReference type="Rhea" id="RHEA:21248"/>
        <dbReference type="Rhea" id="RHEA-COMP:14527"/>
        <dbReference type="Rhea" id="RHEA-COMP:17342"/>
        <dbReference type="ChEBI" id="CHEBI:33019"/>
        <dbReference type="ChEBI" id="CHEBI:61557"/>
        <dbReference type="ChEBI" id="CHEBI:140395"/>
        <dbReference type="EC" id="2.7.7.48"/>
    </reaction>
</comment>
<sequence length="1342" mass="153226">MSRRTPRPRNGGVTQQARASLTTPRLEPTDAATPPPYSSPPWKSTNNRYRQAGGGSPSYNSNQRYNRPAPSQQQSSHGQTQHLSNLPPSPRPAIHPNQNGHFQTEPRGVPQSRQNVVVDRPAPRRPFNPHTRSAPAQQSTPPGPFRITVRNFPEKPQTIEVMSIFEEYGKITYIGIGDRSVTIEFEHQPAIPFWERDVFKGRINKKIINGVAHALSEPIAVYLECRKEDRARPVQMVPSPRAPTLRFPPNMSVEAARLSFNVLVQEDSVMEMYSPTAEPDESPPRFSVCLDVDPESQFIDIDFMEWTLPTGGDEDINSEFLLTENRIRIKLKKIVSSAEYYLSPTRRRLMIHLDYPPIFQTRALGEYKSHDAEGQYWKNDFDWIRQTDLIISKEVQNDLFNKKKPIGHRKPPGHVDLGKWTTYIIDLDLSGGELPQYDRMKRALYEFGAAIPRSAEPLKVIPKRDLFREDRYVGDTSDFMEMMASEAALPFEVQYQLDVCISQGVLHDSNIDAEFIKKLGSLPTDTAVALLERIDDAQERRFEPMSIFDDDLRTVKSKDRTIPSHCVRVRKANITPTTVHLTTPTVEPSNRVLRHFALQGDRFLRVQFMDEKQEGRLYIHESKCDKLLDRVAAVFKNGIKIGNLTFEFLAFGNSQFREHGAYFFAPTESISCADIRKWMGEVSDIKVIAKYCARLGQCFSTTRAIGIVKGDIEEIKDVERNGFQFTDGVGLMSPFLAEMIAIDMKVKRDNIVPSAYQFRLGGCKGVLSVSPRLKHRKVAIRKSQKKFDADHVGFEINRVADYSSSALNRQLIIILSSLGVPDQVFINKLNTMLTNLDLAMTDERICLNQLCKNVDQNGTSLLIAGWVRLGFMKSKEPFVVGLINLWRAWSIKYLKEKARIIIEEGAFVLGVADDSGESDDVPGVLKGHMDGTDQDDPDNWPEIFLQISDPEDRTLFRIITGPCIIARNPSLHPGDVRVVMAVDKKELHHHRNVVVFPRNGDRDVPHMLSGGDLDGDDYIIIWDKDLMPTIKNFPPMDYSAPPAKTKQEGEVNVDDMVEFFLDYMRNDRLGTIANSHLAWADEDDEGAMSENCRELALLHSKAVDFPKTGVPAELPRRLRVRKYPHFMEKNPRKTRKSTKIVGKLYDLVTKVDFSGTYEATFDERIISAFNDLDNLMDTAKELKEAYDDNIRRTMLQHDVNSEFEIFSGFVLKHSPEKNDYKYHEEIGAAFALTRDRFTEMTNKRLYQLKLKEELAKNEKVRDEVRLTEDEVKRKVDVTNLDEARMVAAIYTHTRDEVVRWRQVMEEDEEADDYVPPFISFPWIFADVLGKIVSGDFSTSKKR</sequence>
<keyword evidence="9" id="KW-0175">Coiled coil</keyword>
<feature type="coiled-coil region" evidence="9">
    <location>
        <begin position="1243"/>
        <end position="1270"/>
    </location>
</feature>
<feature type="compositionally biased region" description="Polar residues" evidence="10">
    <location>
        <begin position="12"/>
        <end position="23"/>
    </location>
</feature>
<keyword evidence="6" id="KW-0943">RNA-mediated gene silencing</keyword>
<evidence type="ECO:0000256" key="9">
    <source>
        <dbReference type="SAM" id="Coils"/>
    </source>
</evidence>
<organism evidence="14 15">
    <name type="scientific">Ascobolus immersus RN42</name>
    <dbReference type="NCBI Taxonomy" id="1160509"/>
    <lineage>
        <taxon>Eukaryota</taxon>
        <taxon>Fungi</taxon>
        <taxon>Dikarya</taxon>
        <taxon>Ascomycota</taxon>
        <taxon>Pezizomycotina</taxon>
        <taxon>Pezizomycetes</taxon>
        <taxon>Pezizales</taxon>
        <taxon>Ascobolaceae</taxon>
        <taxon>Ascobolus</taxon>
    </lineage>
</organism>
<evidence type="ECO:0000256" key="10">
    <source>
        <dbReference type="SAM" id="MobiDB-lite"/>
    </source>
</evidence>
<keyword evidence="2 8" id="KW-0696">RNA-directed RNA polymerase</keyword>
<dbReference type="OrthoDB" id="6513042at2759"/>
<evidence type="ECO:0000256" key="6">
    <source>
        <dbReference type="ARBA" id="ARBA00023158"/>
    </source>
</evidence>
<name>A0A3N4I3R1_ASCIM</name>
<feature type="compositionally biased region" description="Low complexity" evidence="10">
    <location>
        <begin position="71"/>
        <end position="84"/>
    </location>
</feature>
<evidence type="ECO:0000256" key="3">
    <source>
        <dbReference type="ARBA" id="ARBA00022679"/>
    </source>
</evidence>
<keyword evidence="4 8" id="KW-0548">Nucleotidyltransferase</keyword>
<evidence type="ECO:0000259" key="13">
    <source>
        <dbReference type="Pfam" id="PF26253"/>
    </source>
</evidence>